<name>A0A4S8KAZ0_MUSBA</name>
<evidence type="ECO:0000313" key="2">
    <source>
        <dbReference type="Proteomes" id="UP000317650"/>
    </source>
</evidence>
<gene>
    <name evidence="1" type="ORF">C4D60_Mb04t10230</name>
</gene>
<dbReference type="EMBL" id="PYDT01000001">
    <property type="protein sequence ID" value="THU72261.1"/>
    <property type="molecule type" value="Genomic_DNA"/>
</dbReference>
<organism evidence="1 2">
    <name type="scientific">Musa balbisiana</name>
    <name type="common">Banana</name>
    <dbReference type="NCBI Taxonomy" id="52838"/>
    <lineage>
        <taxon>Eukaryota</taxon>
        <taxon>Viridiplantae</taxon>
        <taxon>Streptophyta</taxon>
        <taxon>Embryophyta</taxon>
        <taxon>Tracheophyta</taxon>
        <taxon>Spermatophyta</taxon>
        <taxon>Magnoliopsida</taxon>
        <taxon>Liliopsida</taxon>
        <taxon>Zingiberales</taxon>
        <taxon>Musaceae</taxon>
        <taxon>Musa</taxon>
    </lineage>
</organism>
<dbReference type="Proteomes" id="UP000317650">
    <property type="component" value="Chromosome 4"/>
</dbReference>
<protein>
    <submittedName>
        <fullName evidence="1">Uncharacterized protein</fullName>
    </submittedName>
</protein>
<proteinExistence type="predicted"/>
<reference evidence="1 2" key="1">
    <citation type="journal article" date="2019" name="Nat. Plants">
        <title>Genome sequencing of Musa balbisiana reveals subgenome evolution and function divergence in polyploid bananas.</title>
        <authorList>
            <person name="Yao X."/>
        </authorList>
    </citation>
    <scope>NUCLEOTIDE SEQUENCE [LARGE SCALE GENOMIC DNA]</scope>
    <source>
        <strain evidence="2">cv. DH-PKW</strain>
        <tissue evidence="1">Leaves</tissue>
    </source>
</reference>
<accession>A0A4S8KAZ0</accession>
<dbReference type="AlphaFoldDB" id="A0A4S8KAZ0"/>
<keyword evidence="2" id="KW-1185">Reference proteome</keyword>
<comment type="caution">
    <text evidence="1">The sequence shown here is derived from an EMBL/GenBank/DDBJ whole genome shotgun (WGS) entry which is preliminary data.</text>
</comment>
<evidence type="ECO:0000313" key="1">
    <source>
        <dbReference type="EMBL" id="THU72261.1"/>
    </source>
</evidence>
<sequence>MNDAHDCGACISILDPASLGLYTYGSAAADRWCGSPRKQRDKGDLGVLGSGTGALGLDGPVVVGAGEWQARCCDDERRRVAHDPPKRGCNPTPTPPVNSFPVCLVGFVLCVPFPSGGSTFECISFHLPLFHLRRHGPKELLYGA</sequence>